<proteinExistence type="predicted"/>
<organism evidence="1 2">
    <name type="scientific">Acinetobacter calcoaceticus</name>
    <dbReference type="NCBI Taxonomy" id="471"/>
    <lineage>
        <taxon>Bacteria</taxon>
        <taxon>Pseudomonadati</taxon>
        <taxon>Pseudomonadota</taxon>
        <taxon>Gammaproteobacteria</taxon>
        <taxon>Moraxellales</taxon>
        <taxon>Moraxellaceae</taxon>
        <taxon>Acinetobacter</taxon>
        <taxon>Acinetobacter calcoaceticus/baumannii complex</taxon>
    </lineage>
</organism>
<protein>
    <submittedName>
        <fullName evidence="1">Uncharacterized protein</fullName>
    </submittedName>
</protein>
<gene>
    <name evidence="1" type="ORF">EC844_1339</name>
</gene>
<sequence length="216" mass="24094">MSFIIAIQLKDSLILAADHQKTTLDLADPQSVQQSHASKIHSWEQGLISGVGEALMLTGAVGLFNANPQKDLSALPSCLTLSRQLRVQALGFEHAQFNLTRLFCTQYTPTGAQLYQIDAALPYRLSPLKPDTLSVFIFEPNLDHIAQALQQLQAGLRAFSSFSSQQDWVQYYLRAIANIFYLQHQHDSSMSQSFDIVFQNADQCLSAYIENSSIQK</sequence>
<reference evidence="1 2" key="1">
    <citation type="submission" date="2019-03" db="EMBL/GenBank/DDBJ databases">
        <title>Genomic analyses of the natural microbiome of Caenorhabditis elegans.</title>
        <authorList>
            <person name="Samuel B."/>
        </authorList>
    </citation>
    <scope>NUCLEOTIDE SEQUENCE [LARGE SCALE GENOMIC DNA]</scope>
    <source>
        <strain evidence="1 2">JUb89</strain>
    </source>
</reference>
<comment type="caution">
    <text evidence="1">The sequence shown here is derived from an EMBL/GenBank/DDBJ whole genome shotgun (WGS) entry which is preliminary data.</text>
</comment>
<dbReference type="OrthoDB" id="6683244at2"/>
<keyword evidence="2" id="KW-1185">Reference proteome</keyword>
<dbReference type="Proteomes" id="UP000294963">
    <property type="component" value="Unassembled WGS sequence"/>
</dbReference>
<evidence type="ECO:0000313" key="2">
    <source>
        <dbReference type="Proteomes" id="UP000294963"/>
    </source>
</evidence>
<evidence type="ECO:0000313" key="1">
    <source>
        <dbReference type="EMBL" id="TCM60449.1"/>
    </source>
</evidence>
<dbReference type="AlphaFoldDB" id="A0A4R1XBP9"/>
<name>A0A4R1XBP9_ACICA</name>
<dbReference type="EMBL" id="SLVJ01000033">
    <property type="protein sequence ID" value="TCM60449.1"/>
    <property type="molecule type" value="Genomic_DNA"/>
</dbReference>
<accession>A0A4R1XBP9</accession>